<evidence type="ECO:0008006" key="6">
    <source>
        <dbReference type="Google" id="ProtNLM"/>
    </source>
</evidence>
<feature type="domain" description="Glycosyl hydrolase family 98 central" evidence="2">
    <location>
        <begin position="49"/>
        <end position="374"/>
    </location>
</feature>
<proteinExistence type="predicted"/>
<feature type="domain" description="Glycosyl hydrolase family 98 C-terminal" evidence="3">
    <location>
        <begin position="380"/>
        <end position="550"/>
    </location>
</feature>
<dbReference type="InterPro" id="IPR013191">
    <property type="entry name" value="GH98_central"/>
</dbReference>
<dbReference type="Pfam" id="PF08307">
    <property type="entry name" value="Glyco_hydro_98C"/>
    <property type="match status" value="1"/>
</dbReference>
<keyword evidence="1" id="KW-0472">Membrane</keyword>
<dbReference type="GO" id="GO:0005975">
    <property type="term" value="P:carbohydrate metabolic process"/>
    <property type="evidence" value="ECO:0007669"/>
    <property type="project" value="InterPro"/>
</dbReference>
<evidence type="ECO:0000259" key="2">
    <source>
        <dbReference type="Pfam" id="PF08306"/>
    </source>
</evidence>
<keyword evidence="1" id="KW-0812">Transmembrane</keyword>
<evidence type="ECO:0000256" key="1">
    <source>
        <dbReference type="SAM" id="Phobius"/>
    </source>
</evidence>
<dbReference type="EMBL" id="DVIR01000051">
    <property type="protein sequence ID" value="HIS24834.1"/>
    <property type="molecule type" value="Genomic_DNA"/>
</dbReference>
<evidence type="ECO:0000313" key="5">
    <source>
        <dbReference type="Proteomes" id="UP000823982"/>
    </source>
</evidence>
<dbReference type="Gene3D" id="2.60.220.10">
    <property type="entry name" value="Polysaccharide lyase family 8-like, C-terminal"/>
    <property type="match status" value="1"/>
</dbReference>
<reference evidence="4" key="1">
    <citation type="submission" date="2020-10" db="EMBL/GenBank/DDBJ databases">
        <authorList>
            <person name="Gilroy R."/>
        </authorList>
    </citation>
    <scope>NUCLEOTIDE SEQUENCE</scope>
    <source>
        <strain evidence="4">CHK157-1446</strain>
    </source>
</reference>
<dbReference type="Gene3D" id="2.60.120.260">
    <property type="entry name" value="Galactose-binding domain-like"/>
    <property type="match status" value="1"/>
</dbReference>
<dbReference type="Pfam" id="PF08306">
    <property type="entry name" value="Glyco_hydro_98M"/>
    <property type="match status" value="1"/>
</dbReference>
<dbReference type="InterPro" id="IPR013190">
    <property type="entry name" value="GH98_C"/>
</dbReference>
<dbReference type="GO" id="GO:0003824">
    <property type="term" value="F:catalytic activity"/>
    <property type="evidence" value="ECO:0007669"/>
    <property type="project" value="UniProtKB-ARBA"/>
</dbReference>
<dbReference type="SUPFAM" id="SSF49785">
    <property type="entry name" value="Galactose-binding domain-like"/>
    <property type="match status" value="1"/>
</dbReference>
<protein>
    <recommendedName>
        <fullName evidence="6">CBM6 domain-containing protein</fullName>
    </recommendedName>
</protein>
<gene>
    <name evidence="4" type="ORF">IAD01_05470</name>
</gene>
<dbReference type="InterPro" id="IPR008979">
    <property type="entry name" value="Galactose-bd-like_sf"/>
</dbReference>
<sequence length="807" mass="90649">MATFKTPKATAFGQIKRLISLLLAFAIAISTVVFSGIDIIAAENDSAEDGTSNLRRPVSNEQPMWIVHIDSWNYADPEAIIALVPEDVKPYVVFNISLSINWDTEKQRFMVVEYGYETAKSWVRACAENNVWCMIQPASGGQCHFPDYDTTVDYEETVFAEFFRDYPNFIGYNYCEQFWGFDQADFPVTAQQRYQHFAGLLELCNKYGGYLVDSWCANQWSPPISPIAMLKTIPEFEQACRDYTENFILLEKYTQTGYIADTESLAEGIWLSGYSGNFGVRYDESGWTDSTWNGSGDASKNEYRAVTGLAVYLERFLLNGATVIDGPELAWVECFRETEQTTSEDGYTTRNWDIYEQFEKVTTDFFRQILNGKIRIPTRQEVIDRTKVIIINDVETGNDDDKYSTPESLTEGLYRMDGDGGLRDNHTIYKKTGRYPAIPMSTALADDVAESFEYVIYKSEYDDMFPTIEDKVEFFNEIFPQEYTGDIYAGRYENRWAIYCPYKNTGSSASGVIDLKYNTCDTMGFELPRYSNVLVNEYSDHIDLYLNNYDEEALIPATDVITVSGCTSEPTYTYEDRGITTAKFESSYSDGVFTLRITHIGPMDVTINCSGDATDRETEYQVATLVEPSAPPIYTGTLQHEAEVFESKNIDRYVTNGANESIRNYTGQGYMVLGKNEGVSVRDSFKVLEDGTYTVTLRYQAASPDTLKLSAGAFSSAELVLSDTGGEWAQTSAQIHLNKGENLLTLDANGALSSNVCIDNITIDFVEAGTNIMPLLIICIAVVAVVLIVAIIVLICVTKKSKKSKAK</sequence>
<dbReference type="AlphaFoldDB" id="A0A9D1EPB5"/>
<organism evidence="4 5">
    <name type="scientific">Candidatus Faeciplasma gallinarum</name>
    <dbReference type="NCBI Taxonomy" id="2840799"/>
    <lineage>
        <taxon>Bacteria</taxon>
        <taxon>Bacillati</taxon>
        <taxon>Bacillota</taxon>
        <taxon>Clostridia</taxon>
        <taxon>Eubacteriales</taxon>
        <taxon>Oscillospiraceae</taxon>
        <taxon>Oscillospiraceae incertae sedis</taxon>
        <taxon>Candidatus Faeciplasma</taxon>
    </lineage>
</organism>
<evidence type="ECO:0000259" key="3">
    <source>
        <dbReference type="Pfam" id="PF08307"/>
    </source>
</evidence>
<keyword evidence="1" id="KW-1133">Transmembrane helix</keyword>
<evidence type="ECO:0000313" key="4">
    <source>
        <dbReference type="EMBL" id="HIS24834.1"/>
    </source>
</evidence>
<name>A0A9D1EPB5_9FIRM</name>
<accession>A0A9D1EPB5</accession>
<dbReference type="InterPro" id="IPR011071">
    <property type="entry name" value="Lyase_8-like_C"/>
</dbReference>
<comment type="caution">
    <text evidence="4">The sequence shown here is derived from an EMBL/GenBank/DDBJ whole genome shotgun (WGS) entry which is preliminary data.</text>
</comment>
<dbReference type="Proteomes" id="UP000823982">
    <property type="component" value="Unassembled WGS sequence"/>
</dbReference>
<dbReference type="Gene3D" id="3.20.20.80">
    <property type="entry name" value="Glycosidases"/>
    <property type="match status" value="1"/>
</dbReference>
<feature type="transmembrane region" description="Helical" evidence="1">
    <location>
        <begin position="772"/>
        <end position="797"/>
    </location>
</feature>
<reference evidence="4" key="2">
    <citation type="journal article" date="2021" name="PeerJ">
        <title>Extensive microbial diversity within the chicken gut microbiome revealed by metagenomics and culture.</title>
        <authorList>
            <person name="Gilroy R."/>
            <person name="Ravi A."/>
            <person name="Getino M."/>
            <person name="Pursley I."/>
            <person name="Horton D.L."/>
            <person name="Alikhan N.F."/>
            <person name="Baker D."/>
            <person name="Gharbi K."/>
            <person name="Hall N."/>
            <person name="Watson M."/>
            <person name="Adriaenssens E.M."/>
            <person name="Foster-Nyarko E."/>
            <person name="Jarju S."/>
            <person name="Secka A."/>
            <person name="Antonio M."/>
            <person name="Oren A."/>
            <person name="Chaudhuri R.R."/>
            <person name="La Ragione R."/>
            <person name="Hildebrand F."/>
            <person name="Pallen M.J."/>
        </authorList>
    </citation>
    <scope>NUCLEOTIDE SEQUENCE</scope>
    <source>
        <strain evidence="4">CHK157-1446</strain>
    </source>
</reference>